<feature type="signal peptide" evidence="2">
    <location>
        <begin position="1"/>
        <end position="18"/>
    </location>
</feature>
<evidence type="ECO:0000259" key="3">
    <source>
        <dbReference type="PROSITE" id="PS50041"/>
    </source>
</evidence>
<organism evidence="4 5">
    <name type="scientific">Elysia crispata</name>
    <name type="common">lettuce slug</name>
    <dbReference type="NCBI Taxonomy" id="231223"/>
    <lineage>
        <taxon>Eukaryota</taxon>
        <taxon>Metazoa</taxon>
        <taxon>Spiralia</taxon>
        <taxon>Lophotrochozoa</taxon>
        <taxon>Mollusca</taxon>
        <taxon>Gastropoda</taxon>
        <taxon>Heterobranchia</taxon>
        <taxon>Euthyneura</taxon>
        <taxon>Panpulmonata</taxon>
        <taxon>Sacoglossa</taxon>
        <taxon>Placobranchoidea</taxon>
        <taxon>Plakobranchidae</taxon>
        <taxon>Elysia</taxon>
    </lineage>
</organism>
<accession>A0AAE1DUY2</accession>
<feature type="compositionally biased region" description="Low complexity" evidence="1">
    <location>
        <begin position="184"/>
        <end position="197"/>
    </location>
</feature>
<protein>
    <recommendedName>
        <fullName evidence="3">C-type lectin domain-containing protein</fullName>
    </recommendedName>
</protein>
<keyword evidence="2" id="KW-0732">Signal</keyword>
<evidence type="ECO:0000313" key="4">
    <source>
        <dbReference type="EMBL" id="KAK3783285.1"/>
    </source>
</evidence>
<dbReference type="CDD" id="cd00037">
    <property type="entry name" value="CLECT"/>
    <property type="match status" value="1"/>
</dbReference>
<dbReference type="Gene3D" id="3.10.100.10">
    <property type="entry name" value="Mannose-Binding Protein A, subunit A"/>
    <property type="match status" value="1"/>
</dbReference>
<name>A0AAE1DUY2_9GAST</name>
<feature type="region of interest" description="Disordered" evidence="1">
    <location>
        <begin position="183"/>
        <end position="206"/>
    </location>
</feature>
<dbReference type="SUPFAM" id="SSF56436">
    <property type="entry name" value="C-type lectin-like"/>
    <property type="match status" value="1"/>
</dbReference>
<feature type="chain" id="PRO_5042010963" description="C-type lectin domain-containing protein" evidence="2">
    <location>
        <begin position="19"/>
        <end position="206"/>
    </location>
</feature>
<dbReference type="Proteomes" id="UP001283361">
    <property type="component" value="Unassembled WGS sequence"/>
</dbReference>
<reference evidence="4" key="1">
    <citation type="journal article" date="2023" name="G3 (Bethesda)">
        <title>A reference genome for the long-term kleptoplast-retaining sea slug Elysia crispata morphotype clarki.</title>
        <authorList>
            <person name="Eastman K.E."/>
            <person name="Pendleton A.L."/>
            <person name="Shaikh M.A."/>
            <person name="Suttiyut T."/>
            <person name="Ogas R."/>
            <person name="Tomko P."/>
            <person name="Gavelis G."/>
            <person name="Widhalm J.R."/>
            <person name="Wisecaver J.H."/>
        </authorList>
    </citation>
    <scope>NUCLEOTIDE SEQUENCE</scope>
    <source>
        <strain evidence="4">ECLA1</strain>
    </source>
</reference>
<keyword evidence="5" id="KW-1185">Reference proteome</keyword>
<dbReference type="PANTHER" id="PTHR22801">
    <property type="entry name" value="LITHOSTATHINE"/>
    <property type="match status" value="1"/>
</dbReference>
<comment type="caution">
    <text evidence="4">The sequence shown here is derived from an EMBL/GenBank/DDBJ whole genome shotgun (WGS) entry which is preliminary data.</text>
</comment>
<dbReference type="InterPro" id="IPR050801">
    <property type="entry name" value="Ca-Dep_Lectins_ImmuneDev"/>
</dbReference>
<evidence type="ECO:0000256" key="1">
    <source>
        <dbReference type="SAM" id="MobiDB-lite"/>
    </source>
</evidence>
<dbReference type="PROSITE" id="PS50041">
    <property type="entry name" value="C_TYPE_LECTIN_2"/>
    <property type="match status" value="1"/>
</dbReference>
<feature type="domain" description="C-type lectin" evidence="3">
    <location>
        <begin position="42"/>
        <end position="154"/>
    </location>
</feature>
<evidence type="ECO:0000313" key="5">
    <source>
        <dbReference type="Proteomes" id="UP001283361"/>
    </source>
</evidence>
<dbReference type="AlphaFoldDB" id="A0AAE1DUY2"/>
<dbReference type="SMART" id="SM00034">
    <property type="entry name" value="CLECT"/>
    <property type="match status" value="1"/>
</dbReference>
<dbReference type="Pfam" id="PF00059">
    <property type="entry name" value="Lectin_C"/>
    <property type="match status" value="1"/>
</dbReference>
<dbReference type="InterPro" id="IPR016187">
    <property type="entry name" value="CTDL_fold"/>
</dbReference>
<dbReference type="EMBL" id="JAWDGP010002431">
    <property type="protein sequence ID" value="KAK3783285.1"/>
    <property type="molecule type" value="Genomic_DNA"/>
</dbReference>
<dbReference type="InterPro" id="IPR016186">
    <property type="entry name" value="C-type_lectin-like/link_sf"/>
</dbReference>
<dbReference type="PANTHER" id="PTHR22801:SF63">
    <property type="entry name" value="C-TYPE LECTIN DOMAIN-CONTAINING PROTEIN"/>
    <property type="match status" value="1"/>
</dbReference>
<proteinExistence type="predicted"/>
<sequence length="206" mass="23146">MTLISFGIFLLALTASSANQTVENSCPEKAVQTVENKYFRVRNDTCFLFMTYDRVVYETASTKCKSNGGTLAMPKTKDVNDFLIQEMRSFDRPWWPMWIGMNDKNVEGTIVWEDGTDVNAWGNFDWTNGGLFGPAEDCFALDPNDEKWHDYGCSNTGLLTTIRITGNAQLPFICQYPVREEQGAVDQGDQGQASVDDTQNDTVDDN</sequence>
<evidence type="ECO:0000256" key="2">
    <source>
        <dbReference type="SAM" id="SignalP"/>
    </source>
</evidence>
<gene>
    <name evidence="4" type="ORF">RRG08_047740</name>
</gene>
<dbReference type="InterPro" id="IPR001304">
    <property type="entry name" value="C-type_lectin-like"/>
</dbReference>